<evidence type="ECO:0000313" key="13">
    <source>
        <dbReference type="Proteomes" id="UP001527925"/>
    </source>
</evidence>
<feature type="transmembrane region" description="Helical" evidence="10">
    <location>
        <begin position="553"/>
        <end position="577"/>
    </location>
</feature>
<dbReference type="InterPro" id="IPR001828">
    <property type="entry name" value="ANF_lig-bd_rcpt"/>
</dbReference>
<feature type="transmembrane region" description="Helical" evidence="10">
    <location>
        <begin position="680"/>
        <end position="699"/>
    </location>
</feature>
<name>A0ABR4MZJ7_9FUNG</name>
<feature type="transmembrane region" description="Helical" evidence="10">
    <location>
        <begin position="598"/>
        <end position="618"/>
    </location>
</feature>
<dbReference type="PANTHER" id="PTHR10519:SF20">
    <property type="entry name" value="G-PROTEIN COUPLED RECEPTOR 156-RELATED"/>
    <property type="match status" value="1"/>
</dbReference>
<feature type="compositionally biased region" description="Basic and acidic residues" evidence="9">
    <location>
        <begin position="790"/>
        <end position="807"/>
    </location>
</feature>
<keyword evidence="4" id="KW-0297">G-protein coupled receptor</keyword>
<sequence length="989" mass="108863">MGARMAAAEVNTNASLLPDATVAVTSVSLPLFDADPAAFYDLAVDLCDNGGYHAYFSSVLDNMAFATSLVCPNMPVYAGCINSPLFDDRHLFPLFQRQIESMTQDLQIMIAQFKYFGWTRTAILFNTNDVWIKTARNARQMFSQNGISVLASIQMAEYDPSISTMYYPQIQNVFEFLKSTRLRIFFALVDQVADVMMAANRTGIAGRDYVWMTDAPDFHTPDLAERWDTPWDPMLIRGIGIPFFYTGPLFDDPYFVDWKPRFVNFTTYEITNEPYLYATLNLNQTDATLPDYPANYGYDDPVTRLIPSLFLRQGYDSAMRLALAVDKLVADAGSTAQAYTNGSISSAMTLARLSVLFEGTRSLTGISLLSSDGNPIPDVFTWQQFDGTTPLGGWGIVTADIEIDPITGEGKFMPDKAKFMWCVSLPVKQGSPGVLPVCASTRLLTARRIDRAGNRSFDDVPRDYPPIVEDYVSLGNRGTLAMLATSSVLLLACLTAATWIARHAKSPQIIPHSPALLIVMMVWRDGIGLAVMQLDGFTMVGRDNALACRLRPWPVVLGLTLVLTSILQRGILLLGIFQVVLYPRVTWLGSMRSAKGTIIAFTPGTLTIILLVVLTAAAPMTSTQVYIEAFDGYRFVCDSTPTTSAIMSLITALIVIQLVAAAALAFLGRDMPDLFNTTQHVFVSVVVIAVLGGICLLQGNSVKSMQTQFYFESACAGIGAVLVFVVMIASRIGTILSQLSFGDKTTLPQSAQSRRMSRSVTSGDSESSDEGSRRLSASRRLSTLGRPQPKPREQEKVQPQRTHERDYDIEVQPKTHEVVAVVKAFKSPLVMAVPMRTEGMLQQWRTAMIVLIGAPVFCLRIADKRRTSIEYLPLHRLKRIVNHTSDALVGSHQCEVVFSKRRLVLSFGDTARVRRGVVATEQQRVADERIGVQAQAWADMVARTTLALCSREVKAVSDGCVVRSMALKQASKRASIAGKHAPHTRADSS</sequence>
<feature type="transmembrane region" description="Helical" evidence="10">
    <location>
        <begin position="645"/>
        <end position="668"/>
    </location>
</feature>
<feature type="transmembrane region" description="Helical" evidence="10">
    <location>
        <begin position="711"/>
        <end position="729"/>
    </location>
</feature>
<dbReference type="EMBL" id="JADGIZ020000060">
    <property type="protein sequence ID" value="KAL2912648.1"/>
    <property type="molecule type" value="Genomic_DNA"/>
</dbReference>
<keyword evidence="6" id="KW-0675">Receptor</keyword>
<keyword evidence="13" id="KW-1185">Reference proteome</keyword>
<evidence type="ECO:0000313" key="12">
    <source>
        <dbReference type="EMBL" id="KAL2912648.1"/>
    </source>
</evidence>
<evidence type="ECO:0000256" key="9">
    <source>
        <dbReference type="SAM" id="MobiDB-lite"/>
    </source>
</evidence>
<dbReference type="Gene3D" id="3.40.50.2300">
    <property type="match status" value="2"/>
</dbReference>
<evidence type="ECO:0000256" key="6">
    <source>
        <dbReference type="ARBA" id="ARBA00023170"/>
    </source>
</evidence>
<dbReference type="InterPro" id="IPR028082">
    <property type="entry name" value="Peripla_BP_I"/>
</dbReference>
<feature type="region of interest" description="Disordered" evidence="9">
    <location>
        <begin position="747"/>
        <end position="807"/>
    </location>
</feature>
<evidence type="ECO:0000256" key="2">
    <source>
        <dbReference type="ARBA" id="ARBA00022692"/>
    </source>
</evidence>
<dbReference type="Pfam" id="PF01094">
    <property type="entry name" value="ANF_receptor"/>
    <property type="match status" value="1"/>
</dbReference>
<evidence type="ECO:0000256" key="7">
    <source>
        <dbReference type="ARBA" id="ARBA00023180"/>
    </source>
</evidence>
<organism evidence="12 13">
    <name type="scientific">Polyrhizophydium stewartii</name>
    <dbReference type="NCBI Taxonomy" id="2732419"/>
    <lineage>
        <taxon>Eukaryota</taxon>
        <taxon>Fungi</taxon>
        <taxon>Fungi incertae sedis</taxon>
        <taxon>Chytridiomycota</taxon>
        <taxon>Chytridiomycota incertae sedis</taxon>
        <taxon>Chytridiomycetes</taxon>
        <taxon>Rhizophydiales</taxon>
        <taxon>Rhizophydiales incertae sedis</taxon>
        <taxon>Polyrhizophydium</taxon>
    </lineage>
</organism>
<evidence type="ECO:0000256" key="1">
    <source>
        <dbReference type="ARBA" id="ARBA00004141"/>
    </source>
</evidence>
<dbReference type="PANTHER" id="PTHR10519">
    <property type="entry name" value="GABA-B RECEPTOR"/>
    <property type="match status" value="1"/>
</dbReference>
<proteinExistence type="predicted"/>
<dbReference type="InterPro" id="IPR017978">
    <property type="entry name" value="GPCR_3_C"/>
</dbReference>
<keyword evidence="8" id="KW-0807">Transducer</keyword>
<dbReference type="Pfam" id="PF00003">
    <property type="entry name" value="7tm_3"/>
    <property type="match status" value="1"/>
</dbReference>
<keyword evidence="3 10" id="KW-1133">Transmembrane helix</keyword>
<feature type="transmembrane region" description="Helical" evidence="10">
    <location>
        <begin position="480"/>
        <end position="501"/>
    </location>
</feature>
<feature type="domain" description="G-protein coupled receptors family 3 profile" evidence="11">
    <location>
        <begin position="527"/>
        <end position="738"/>
    </location>
</feature>
<comment type="subcellular location">
    <subcellularLocation>
        <location evidence="1">Membrane</location>
        <topology evidence="1">Multi-pass membrane protein</topology>
    </subcellularLocation>
</comment>
<comment type="caution">
    <text evidence="12">The sequence shown here is derived from an EMBL/GenBank/DDBJ whole genome shotgun (WGS) entry which is preliminary data.</text>
</comment>
<dbReference type="Proteomes" id="UP001527925">
    <property type="component" value="Unassembled WGS sequence"/>
</dbReference>
<accession>A0ABR4MZJ7</accession>
<evidence type="ECO:0000256" key="5">
    <source>
        <dbReference type="ARBA" id="ARBA00023136"/>
    </source>
</evidence>
<evidence type="ECO:0000256" key="4">
    <source>
        <dbReference type="ARBA" id="ARBA00023040"/>
    </source>
</evidence>
<evidence type="ECO:0000256" key="8">
    <source>
        <dbReference type="ARBA" id="ARBA00023224"/>
    </source>
</evidence>
<dbReference type="SUPFAM" id="SSF53822">
    <property type="entry name" value="Periplasmic binding protein-like I"/>
    <property type="match status" value="1"/>
</dbReference>
<reference evidence="12 13" key="1">
    <citation type="submission" date="2023-09" db="EMBL/GenBank/DDBJ databases">
        <title>Pangenome analysis of Batrachochytrium dendrobatidis and related Chytrids.</title>
        <authorList>
            <person name="Yacoub M.N."/>
            <person name="Stajich J.E."/>
            <person name="James T.Y."/>
        </authorList>
    </citation>
    <scope>NUCLEOTIDE SEQUENCE [LARGE SCALE GENOMIC DNA]</scope>
    <source>
        <strain evidence="12 13">JEL0888</strain>
    </source>
</reference>
<keyword evidence="5 10" id="KW-0472">Membrane</keyword>
<evidence type="ECO:0000259" key="11">
    <source>
        <dbReference type="PROSITE" id="PS50259"/>
    </source>
</evidence>
<dbReference type="PROSITE" id="PS50259">
    <property type="entry name" value="G_PROTEIN_RECEP_F3_4"/>
    <property type="match status" value="1"/>
</dbReference>
<dbReference type="InterPro" id="IPR002455">
    <property type="entry name" value="GPCR3_GABA-B"/>
</dbReference>
<protein>
    <recommendedName>
        <fullName evidence="11">G-protein coupled receptors family 3 profile domain-containing protein</fullName>
    </recommendedName>
</protein>
<gene>
    <name evidence="12" type="ORF">HK105_207864</name>
</gene>
<keyword evidence="7" id="KW-0325">Glycoprotein</keyword>
<evidence type="ECO:0000256" key="3">
    <source>
        <dbReference type="ARBA" id="ARBA00022989"/>
    </source>
</evidence>
<evidence type="ECO:0000256" key="10">
    <source>
        <dbReference type="SAM" id="Phobius"/>
    </source>
</evidence>
<keyword evidence="2 10" id="KW-0812">Transmembrane</keyword>